<comment type="caution">
    <text evidence="4">The sequence shown here is derived from an EMBL/GenBank/DDBJ whole genome shotgun (WGS) entry which is preliminary data.</text>
</comment>
<protein>
    <submittedName>
        <fullName evidence="4">Late embryogenesis abundant protein</fullName>
    </submittedName>
</protein>
<dbReference type="InterPro" id="IPR055301">
    <property type="entry name" value="Lea14-like_2"/>
</dbReference>
<dbReference type="AlphaFoldDB" id="A0A2P5ATQ6"/>
<feature type="region of interest" description="Disordered" evidence="1">
    <location>
        <begin position="1"/>
        <end position="24"/>
    </location>
</feature>
<dbReference type="Pfam" id="PF03168">
    <property type="entry name" value="LEA_2"/>
    <property type="match status" value="1"/>
</dbReference>
<dbReference type="Gene3D" id="2.60.40.1820">
    <property type="match status" value="1"/>
</dbReference>
<accession>A0A2P5ATQ6</accession>
<organism evidence="4 5">
    <name type="scientific">Parasponia andersonii</name>
    <name type="common">Sponia andersonii</name>
    <dbReference type="NCBI Taxonomy" id="3476"/>
    <lineage>
        <taxon>Eukaryota</taxon>
        <taxon>Viridiplantae</taxon>
        <taxon>Streptophyta</taxon>
        <taxon>Embryophyta</taxon>
        <taxon>Tracheophyta</taxon>
        <taxon>Spermatophyta</taxon>
        <taxon>Magnoliopsida</taxon>
        <taxon>eudicotyledons</taxon>
        <taxon>Gunneridae</taxon>
        <taxon>Pentapetalae</taxon>
        <taxon>rosids</taxon>
        <taxon>fabids</taxon>
        <taxon>Rosales</taxon>
        <taxon>Cannabaceae</taxon>
        <taxon>Parasponia</taxon>
    </lineage>
</organism>
<feature type="transmembrane region" description="Helical" evidence="2">
    <location>
        <begin position="39"/>
        <end position="62"/>
    </location>
</feature>
<dbReference type="Proteomes" id="UP000237105">
    <property type="component" value="Unassembled WGS sequence"/>
</dbReference>
<keyword evidence="5" id="KW-1185">Reference proteome</keyword>
<evidence type="ECO:0000256" key="2">
    <source>
        <dbReference type="SAM" id="Phobius"/>
    </source>
</evidence>
<evidence type="ECO:0000259" key="3">
    <source>
        <dbReference type="Pfam" id="PF03168"/>
    </source>
</evidence>
<dbReference type="EMBL" id="JXTB01000452">
    <property type="protein sequence ID" value="PON39881.1"/>
    <property type="molecule type" value="Genomic_DNA"/>
</dbReference>
<name>A0A2P5ATQ6_PARAD</name>
<keyword evidence="2" id="KW-0472">Membrane</keyword>
<dbReference type="OrthoDB" id="1894389at2759"/>
<evidence type="ECO:0000313" key="4">
    <source>
        <dbReference type="EMBL" id="PON39881.1"/>
    </source>
</evidence>
<keyword evidence="2" id="KW-1133">Transmembrane helix</keyword>
<gene>
    <name evidence="4" type="ORF">PanWU01x14_301380</name>
</gene>
<evidence type="ECO:0000313" key="5">
    <source>
        <dbReference type="Proteomes" id="UP000237105"/>
    </source>
</evidence>
<reference evidence="5" key="1">
    <citation type="submission" date="2016-06" db="EMBL/GenBank/DDBJ databases">
        <title>Parallel loss of symbiosis genes in relatives of nitrogen-fixing non-legume Parasponia.</title>
        <authorList>
            <person name="Van Velzen R."/>
            <person name="Holmer R."/>
            <person name="Bu F."/>
            <person name="Rutten L."/>
            <person name="Van Zeijl A."/>
            <person name="Liu W."/>
            <person name="Santuari L."/>
            <person name="Cao Q."/>
            <person name="Sharma T."/>
            <person name="Shen D."/>
            <person name="Roswanjaya Y."/>
            <person name="Wardhani T."/>
            <person name="Kalhor M.S."/>
            <person name="Jansen J."/>
            <person name="Van den Hoogen J."/>
            <person name="Gungor B."/>
            <person name="Hartog M."/>
            <person name="Hontelez J."/>
            <person name="Verver J."/>
            <person name="Yang W.-C."/>
            <person name="Schijlen E."/>
            <person name="Repin R."/>
            <person name="Schilthuizen M."/>
            <person name="Schranz E."/>
            <person name="Heidstra R."/>
            <person name="Miyata K."/>
            <person name="Fedorova E."/>
            <person name="Kohlen W."/>
            <person name="Bisseling T."/>
            <person name="Smit S."/>
            <person name="Geurts R."/>
        </authorList>
    </citation>
    <scope>NUCLEOTIDE SEQUENCE [LARGE SCALE GENOMIC DNA]</scope>
    <source>
        <strain evidence="5">cv. WU1-14</strain>
    </source>
</reference>
<dbReference type="PANTHER" id="PTHR31852">
    <property type="entry name" value="LATE EMBRYOGENESIS ABUNDANT (LEA) HYDROXYPROLINE-RICH GLYCOPROTEIN FAMILY"/>
    <property type="match status" value="1"/>
</dbReference>
<sequence length="213" mass="23221">MADKNQEYPFAGSNGYPRSDQESGGLTAEELKRKKRIRLAIYVVAFIIFQVIVITAFSLTVMKVKTPKLRLANIQFQTLDTSTANSPSFDMSFTTQVRVKNTNFGPYKFDATTASFTYDGATVGQVIIPKGKAGLKSTKKINNVIVNLSSTQLANTANLGSELTAGTLTLSGTAKMTGKVELMLIMKKKKSINMNCTITIDVAAKNLRSLECK</sequence>
<dbReference type="InterPro" id="IPR004864">
    <property type="entry name" value="LEA_2"/>
</dbReference>
<proteinExistence type="predicted"/>
<evidence type="ECO:0000256" key="1">
    <source>
        <dbReference type="SAM" id="MobiDB-lite"/>
    </source>
</evidence>
<dbReference type="STRING" id="3476.A0A2P5ATQ6"/>
<feature type="domain" description="Late embryogenesis abundant protein LEA-2 subgroup" evidence="3">
    <location>
        <begin position="97"/>
        <end position="197"/>
    </location>
</feature>
<keyword evidence="2" id="KW-0812">Transmembrane</keyword>